<feature type="compositionally biased region" description="Basic and acidic residues" evidence="1">
    <location>
        <begin position="1"/>
        <end position="67"/>
    </location>
</feature>
<evidence type="ECO:0000256" key="1">
    <source>
        <dbReference type="SAM" id="MobiDB-lite"/>
    </source>
</evidence>
<proteinExistence type="predicted"/>
<feature type="region of interest" description="Disordered" evidence="1">
    <location>
        <begin position="1"/>
        <end position="75"/>
    </location>
</feature>
<dbReference type="EMBL" id="SNSC02000001">
    <property type="protein sequence ID" value="TID27267.1"/>
    <property type="molecule type" value="Genomic_DNA"/>
</dbReference>
<sequence length="88" mass="10332">MSEHNQNQAKDEQAVTQRDEQGEDREHLEEKKEELEHLEEKNEELEHLEEKNEELEHLEEKNEEGPAHKSSVTAKIYAPKVGTLYPVD</sequence>
<reference evidence="2 3" key="1">
    <citation type="submission" date="2019-04" db="EMBL/GenBank/DDBJ databases">
        <title>High contiguity whole genome sequence and gene annotation resource for two Venturia nashicola isolates.</title>
        <authorList>
            <person name="Prokchorchik M."/>
            <person name="Won K."/>
            <person name="Lee Y."/>
            <person name="Choi E.D."/>
            <person name="Segonzac C."/>
            <person name="Sohn K.H."/>
        </authorList>
    </citation>
    <scope>NUCLEOTIDE SEQUENCE [LARGE SCALE GENOMIC DNA]</scope>
    <source>
        <strain evidence="2 3">PRI2</strain>
    </source>
</reference>
<dbReference type="AlphaFoldDB" id="A0A4Z1PHF8"/>
<name>A0A4Z1PHF8_9PEZI</name>
<evidence type="ECO:0000313" key="2">
    <source>
        <dbReference type="EMBL" id="TID27267.1"/>
    </source>
</evidence>
<protein>
    <submittedName>
        <fullName evidence="2">Uncharacterized protein</fullName>
    </submittedName>
</protein>
<comment type="caution">
    <text evidence="2">The sequence shown here is derived from an EMBL/GenBank/DDBJ whole genome shotgun (WGS) entry which is preliminary data.</text>
</comment>
<dbReference type="Proteomes" id="UP000298493">
    <property type="component" value="Unassembled WGS sequence"/>
</dbReference>
<gene>
    <name evidence="2" type="ORF">E6O75_ATG00034</name>
</gene>
<organism evidence="2 3">
    <name type="scientific">Venturia nashicola</name>
    <dbReference type="NCBI Taxonomy" id="86259"/>
    <lineage>
        <taxon>Eukaryota</taxon>
        <taxon>Fungi</taxon>
        <taxon>Dikarya</taxon>
        <taxon>Ascomycota</taxon>
        <taxon>Pezizomycotina</taxon>
        <taxon>Dothideomycetes</taxon>
        <taxon>Pleosporomycetidae</taxon>
        <taxon>Venturiales</taxon>
        <taxon>Venturiaceae</taxon>
        <taxon>Venturia</taxon>
    </lineage>
</organism>
<keyword evidence="3" id="KW-1185">Reference proteome</keyword>
<accession>A0A4Z1PHF8</accession>
<evidence type="ECO:0000313" key="3">
    <source>
        <dbReference type="Proteomes" id="UP000298493"/>
    </source>
</evidence>